<gene>
    <name evidence="1" type="ORF">DDE84_02580</name>
</gene>
<proteinExistence type="predicted"/>
<dbReference type="RefSeq" id="WP_152580185.1">
    <property type="nucleotide sequence ID" value="NZ_QDAG01000002.1"/>
</dbReference>
<comment type="caution">
    <text evidence="1">The sequence shown here is derived from an EMBL/GenBank/DDBJ whole genome shotgun (WGS) entry which is preliminary data.</text>
</comment>
<reference evidence="1 2" key="1">
    <citation type="submission" date="2018-04" db="EMBL/GenBank/DDBJ databases">
        <authorList>
            <person name="Eckel V.P."/>
            <person name="Vogel R.F."/>
        </authorList>
    </citation>
    <scope>NUCLEOTIDE SEQUENCE [LARGE SCALE GENOMIC DNA]</scope>
    <source>
        <strain evidence="2">TMW 2.1764</strain>
    </source>
</reference>
<protein>
    <submittedName>
        <fullName evidence="1">Uncharacterized protein</fullName>
    </submittedName>
</protein>
<dbReference type="EMBL" id="QDAG01000002">
    <property type="protein sequence ID" value="KAE8129703.1"/>
    <property type="molecule type" value="Genomic_DNA"/>
</dbReference>
<name>A0A5N6RY96_9BIFI</name>
<dbReference type="Proteomes" id="UP000325415">
    <property type="component" value="Unassembled WGS sequence"/>
</dbReference>
<dbReference type="GeneID" id="78126578"/>
<organism evidence="1 2">
    <name type="scientific">Bifidobacterium tibiigranuli</name>
    <dbReference type="NCBI Taxonomy" id="2172043"/>
    <lineage>
        <taxon>Bacteria</taxon>
        <taxon>Bacillati</taxon>
        <taxon>Actinomycetota</taxon>
        <taxon>Actinomycetes</taxon>
        <taxon>Bifidobacteriales</taxon>
        <taxon>Bifidobacteriaceae</taxon>
        <taxon>Bifidobacterium</taxon>
    </lineage>
</organism>
<dbReference type="OrthoDB" id="3238443at2"/>
<evidence type="ECO:0000313" key="1">
    <source>
        <dbReference type="EMBL" id="KAE8129703.1"/>
    </source>
</evidence>
<dbReference type="AlphaFoldDB" id="A0A5N6RY96"/>
<keyword evidence="2" id="KW-1185">Reference proteome</keyword>
<accession>A0A5N6RY96</accession>
<evidence type="ECO:0000313" key="2">
    <source>
        <dbReference type="Proteomes" id="UP000325415"/>
    </source>
</evidence>
<sequence>MSEHKPIQDALIPDEVTPDMLVTLLPSAQAVLKASAKYLAAVRKMMLTASKKTYVDRYGNIDPITEVLYDTASLAQKTLDAGLAMETMLSKPLKSREIVMLSDLRAAFTKTEES</sequence>